<feature type="domain" description="RNA polymerase sigma-70 region 4" evidence="5">
    <location>
        <begin position="127"/>
        <end position="176"/>
    </location>
</feature>
<dbReference type="GO" id="GO:0006352">
    <property type="term" value="P:DNA-templated transcription initiation"/>
    <property type="evidence" value="ECO:0007669"/>
    <property type="project" value="InterPro"/>
</dbReference>
<evidence type="ECO:0000256" key="1">
    <source>
        <dbReference type="ARBA" id="ARBA00010641"/>
    </source>
</evidence>
<reference evidence="6 7" key="1">
    <citation type="submission" date="2013-04" db="EMBL/GenBank/DDBJ databases">
        <title>The Genome Sequence of Parabacteroides goldsteinii DSM 19448.</title>
        <authorList>
            <consortium name="The Broad Institute Genomics Platform"/>
            <person name="Earl A."/>
            <person name="Ward D."/>
            <person name="Feldgarden M."/>
            <person name="Gevers D."/>
            <person name="Martens E."/>
            <person name="Sakamoto M."/>
            <person name="Benno Y."/>
            <person name="Song Y."/>
            <person name="Liu C."/>
            <person name="Lee J."/>
            <person name="Bolanos M."/>
            <person name="Vaisanen M.L."/>
            <person name="Finegold S.M."/>
            <person name="Walker B."/>
            <person name="Young S."/>
            <person name="Zeng Q."/>
            <person name="Gargeya S."/>
            <person name="Fitzgerald M."/>
            <person name="Haas B."/>
            <person name="Abouelleil A."/>
            <person name="Allen A.W."/>
            <person name="Alvarado L."/>
            <person name="Arachchi H.M."/>
            <person name="Berlin A.M."/>
            <person name="Chapman S.B."/>
            <person name="Gainer-Dewar J."/>
            <person name="Goldberg J."/>
            <person name="Griggs A."/>
            <person name="Gujja S."/>
            <person name="Hansen M."/>
            <person name="Howarth C."/>
            <person name="Imamovic A."/>
            <person name="Ireland A."/>
            <person name="Larimer J."/>
            <person name="McCowan C."/>
            <person name="Murphy C."/>
            <person name="Pearson M."/>
            <person name="Poon T.W."/>
            <person name="Priest M."/>
            <person name="Roberts A."/>
            <person name="Saif S."/>
            <person name="Shea T."/>
            <person name="Sisk P."/>
            <person name="Sykes S."/>
            <person name="Wortman J."/>
            <person name="Nusbaum C."/>
            <person name="Birren B."/>
        </authorList>
    </citation>
    <scope>NUCLEOTIDE SEQUENCE [LARGE SCALE GENOMIC DNA]</scope>
    <source>
        <strain evidence="6 7">DSM 19448</strain>
    </source>
</reference>
<dbReference type="CDD" id="cd06171">
    <property type="entry name" value="Sigma70_r4"/>
    <property type="match status" value="1"/>
</dbReference>
<dbReference type="Gene3D" id="1.10.10.10">
    <property type="entry name" value="Winged helix-like DNA-binding domain superfamily/Winged helix DNA-binding domain"/>
    <property type="match status" value="1"/>
</dbReference>
<evidence type="ECO:0000313" key="6">
    <source>
        <dbReference type="EMBL" id="KKB60187.1"/>
    </source>
</evidence>
<dbReference type="InterPro" id="IPR039425">
    <property type="entry name" value="RNA_pol_sigma-70-like"/>
</dbReference>
<dbReference type="PATRIC" id="fig|927665.4.peg.465"/>
<evidence type="ECO:0000313" key="7">
    <source>
        <dbReference type="Proteomes" id="UP000033047"/>
    </source>
</evidence>
<dbReference type="Gene3D" id="1.10.1740.10">
    <property type="match status" value="1"/>
</dbReference>
<dbReference type="PANTHER" id="PTHR43133:SF46">
    <property type="entry name" value="RNA POLYMERASE SIGMA-70 FACTOR ECF SUBFAMILY"/>
    <property type="match status" value="1"/>
</dbReference>
<dbReference type="STRING" id="927665.HMPREF1535_00464"/>
<gene>
    <name evidence="6" type="ORF">HMPREF1535_00464</name>
</gene>
<keyword evidence="4" id="KW-0804">Transcription</keyword>
<dbReference type="AlphaFoldDB" id="A0A0F5JS33"/>
<accession>A0A0F5JS33</accession>
<dbReference type="NCBIfam" id="TIGR02937">
    <property type="entry name" value="sigma70-ECF"/>
    <property type="match status" value="1"/>
</dbReference>
<comment type="caution">
    <text evidence="6">The sequence shown here is derived from an EMBL/GenBank/DDBJ whole genome shotgun (WGS) entry which is preliminary data.</text>
</comment>
<dbReference type="InterPro" id="IPR013324">
    <property type="entry name" value="RNA_pol_sigma_r3/r4-like"/>
</dbReference>
<sequence>MNVAEEDIIKKLVQGDRESFDYIYTCYVNNLYAYGKGFGLSDDELYDVLHDLFLSLLSNTKIFEGVRNIKSFLFTCFKNRLLNVLKIPYEYSDVEQCEHLFVVEVDLLDELIDREQAAMRVQKVKSLLDTLTDRQREAIYLRYMQKLSYDEIADMLDLTQKGARKLVARGIEHMREEATSSVIPLFLIIFPSDWI</sequence>
<evidence type="ECO:0000256" key="2">
    <source>
        <dbReference type="ARBA" id="ARBA00023015"/>
    </source>
</evidence>
<dbReference type="InterPro" id="IPR007630">
    <property type="entry name" value="RNA_pol_sigma70_r4"/>
</dbReference>
<name>A0A0F5JS33_9BACT</name>
<dbReference type="GO" id="GO:0016987">
    <property type="term" value="F:sigma factor activity"/>
    <property type="evidence" value="ECO:0007669"/>
    <property type="project" value="UniProtKB-KW"/>
</dbReference>
<dbReference type="SUPFAM" id="SSF88946">
    <property type="entry name" value="Sigma2 domain of RNA polymerase sigma factors"/>
    <property type="match status" value="1"/>
</dbReference>
<comment type="similarity">
    <text evidence="1">Belongs to the sigma-70 factor family. ECF subfamily.</text>
</comment>
<dbReference type="HOGENOM" id="CLU_047691_4_2_10"/>
<dbReference type="InterPro" id="IPR036388">
    <property type="entry name" value="WH-like_DNA-bd_sf"/>
</dbReference>
<dbReference type="PANTHER" id="PTHR43133">
    <property type="entry name" value="RNA POLYMERASE ECF-TYPE SIGMA FACTO"/>
    <property type="match status" value="1"/>
</dbReference>
<keyword evidence="3" id="KW-0731">Sigma factor</keyword>
<dbReference type="InterPro" id="IPR014284">
    <property type="entry name" value="RNA_pol_sigma-70_dom"/>
</dbReference>
<dbReference type="SUPFAM" id="SSF88659">
    <property type="entry name" value="Sigma3 and sigma4 domains of RNA polymerase sigma factors"/>
    <property type="match status" value="1"/>
</dbReference>
<dbReference type="EMBL" id="AQHV01000001">
    <property type="protein sequence ID" value="KKB60187.1"/>
    <property type="molecule type" value="Genomic_DNA"/>
</dbReference>
<dbReference type="Proteomes" id="UP000033047">
    <property type="component" value="Unassembled WGS sequence"/>
</dbReference>
<dbReference type="InterPro" id="IPR013325">
    <property type="entry name" value="RNA_pol_sigma_r2"/>
</dbReference>
<evidence type="ECO:0000259" key="5">
    <source>
        <dbReference type="Pfam" id="PF04545"/>
    </source>
</evidence>
<dbReference type="RefSeq" id="WP_046145180.1">
    <property type="nucleotide sequence ID" value="NZ_KQ033912.1"/>
</dbReference>
<dbReference type="Pfam" id="PF04545">
    <property type="entry name" value="Sigma70_r4"/>
    <property type="match status" value="1"/>
</dbReference>
<evidence type="ECO:0000256" key="4">
    <source>
        <dbReference type="ARBA" id="ARBA00023163"/>
    </source>
</evidence>
<protein>
    <submittedName>
        <fullName evidence="6">Sigma-70 family RNA polymerase sigma factor</fullName>
    </submittedName>
</protein>
<proteinExistence type="inferred from homology"/>
<keyword evidence="2" id="KW-0805">Transcription regulation</keyword>
<organism evidence="6 7">
    <name type="scientific">Parabacteroides goldsteinii DSM 19448 = WAL 12034</name>
    <dbReference type="NCBI Taxonomy" id="927665"/>
    <lineage>
        <taxon>Bacteria</taxon>
        <taxon>Pseudomonadati</taxon>
        <taxon>Bacteroidota</taxon>
        <taxon>Bacteroidia</taxon>
        <taxon>Bacteroidales</taxon>
        <taxon>Tannerellaceae</taxon>
        <taxon>Parabacteroides</taxon>
    </lineage>
</organism>
<evidence type="ECO:0000256" key="3">
    <source>
        <dbReference type="ARBA" id="ARBA00023082"/>
    </source>
</evidence>